<proteinExistence type="predicted"/>
<sequence length="50" mass="5528">MLSSTFPFSSSVEGPSWDCSSVRLDSTVRNSFQIMLPNVFLRASVSRDSV</sequence>
<dbReference type="EMBL" id="GBXM01001739">
    <property type="protein sequence ID" value="JAI06839.1"/>
    <property type="molecule type" value="Transcribed_RNA"/>
</dbReference>
<reference evidence="1" key="1">
    <citation type="submission" date="2014-11" db="EMBL/GenBank/DDBJ databases">
        <authorList>
            <person name="Amaro Gonzalez C."/>
        </authorList>
    </citation>
    <scope>NUCLEOTIDE SEQUENCE</scope>
</reference>
<organism evidence="1">
    <name type="scientific">Anguilla anguilla</name>
    <name type="common">European freshwater eel</name>
    <name type="synonym">Muraena anguilla</name>
    <dbReference type="NCBI Taxonomy" id="7936"/>
    <lineage>
        <taxon>Eukaryota</taxon>
        <taxon>Metazoa</taxon>
        <taxon>Chordata</taxon>
        <taxon>Craniata</taxon>
        <taxon>Vertebrata</taxon>
        <taxon>Euteleostomi</taxon>
        <taxon>Actinopterygii</taxon>
        <taxon>Neopterygii</taxon>
        <taxon>Teleostei</taxon>
        <taxon>Anguilliformes</taxon>
        <taxon>Anguillidae</taxon>
        <taxon>Anguilla</taxon>
    </lineage>
</organism>
<reference evidence="1" key="2">
    <citation type="journal article" date="2015" name="Fish Shellfish Immunol.">
        <title>Early steps in the European eel (Anguilla anguilla)-Vibrio vulnificus interaction in the gills: Role of the RtxA13 toxin.</title>
        <authorList>
            <person name="Callol A."/>
            <person name="Pajuelo D."/>
            <person name="Ebbesson L."/>
            <person name="Teles M."/>
            <person name="MacKenzie S."/>
            <person name="Amaro C."/>
        </authorList>
    </citation>
    <scope>NUCLEOTIDE SEQUENCE</scope>
</reference>
<name>A0A0E9XYT0_ANGAN</name>
<protein>
    <submittedName>
        <fullName evidence="1">Uncharacterized protein</fullName>
    </submittedName>
</protein>
<accession>A0A0E9XYT0</accession>
<evidence type="ECO:0000313" key="1">
    <source>
        <dbReference type="EMBL" id="JAI06839.1"/>
    </source>
</evidence>
<dbReference type="AlphaFoldDB" id="A0A0E9XYT0"/>